<name>A0AC35FCD6_9BILA</name>
<proteinExistence type="predicted"/>
<accession>A0AC35FCD6</accession>
<dbReference type="Proteomes" id="UP000887580">
    <property type="component" value="Unplaced"/>
</dbReference>
<evidence type="ECO:0000313" key="2">
    <source>
        <dbReference type="WBParaSite" id="PS1159_v2.g15990.t1"/>
    </source>
</evidence>
<organism evidence="1 2">
    <name type="scientific">Panagrolaimus sp. PS1159</name>
    <dbReference type="NCBI Taxonomy" id="55785"/>
    <lineage>
        <taxon>Eukaryota</taxon>
        <taxon>Metazoa</taxon>
        <taxon>Ecdysozoa</taxon>
        <taxon>Nematoda</taxon>
        <taxon>Chromadorea</taxon>
        <taxon>Rhabditida</taxon>
        <taxon>Tylenchina</taxon>
        <taxon>Panagrolaimomorpha</taxon>
        <taxon>Panagrolaimoidea</taxon>
        <taxon>Panagrolaimidae</taxon>
        <taxon>Panagrolaimus</taxon>
    </lineage>
</organism>
<reference evidence="2" key="1">
    <citation type="submission" date="2022-11" db="UniProtKB">
        <authorList>
            <consortium name="WormBaseParasite"/>
        </authorList>
    </citation>
    <scope>IDENTIFICATION</scope>
</reference>
<protein>
    <submittedName>
        <fullName evidence="2">PDZ domain-containing protein</fullName>
    </submittedName>
</protein>
<evidence type="ECO:0000313" key="1">
    <source>
        <dbReference type="Proteomes" id="UP000887580"/>
    </source>
</evidence>
<sequence length="496" mass="55814">MLSSEDAKKDPDSKRESPVSQRSNRQDLKGSKEQASRRKSRKQKKKSIDEVSSNRSKRQQKKNVNNSTDDCNSTRQKKTPKASTNNNFGSLENMEKGSGEIIASSSRQTRKSAESTDRRTPSSRREKNRSAEKIVESKLQKVKRIFSGEKVDAPKDENHLCSETFGYGPEFLDEWLEEPATIEFKVEPPKKPIVKVSKTLIVYDVPNQLSSKIEIGDILYKFNDLPLTTRDEYSRQLSFVTKNPDSQTLTYTILRPLKSKQIPEKELSDVFSKLQSPQGFEILPTHFDYLFVFLTIAPKTTLGVTIKGYNGKVYVSGIENKLTSIAYKCLLVGDAILAIEDQAISGVKDTDELLCTSFAKKKFVRLIIERAKTPDGLRNVKLALSVEKTFEINPRMNEDISNICEQQIIFMKNHPELKPGKRIVHHHHSSSKSSTSHVDVAPESIELPISTDVNNLNLLAPTPPVPAVPPGTVGSFHPLETASKRMSKKRTTKQQL</sequence>
<dbReference type="WBParaSite" id="PS1159_v2.g15990.t1">
    <property type="protein sequence ID" value="PS1159_v2.g15990.t1"/>
    <property type="gene ID" value="PS1159_v2.g15990"/>
</dbReference>